<name>A0ABS8WPK0_DATST</name>
<sequence>MEHCEVSLLGKVIADKQVNVLRVRNTMNLIWESPVRLKVSLVGKNLFQFVFRHKDDMKKVLYGTPWLYDKILGHIERSCVIREDDVQKDAIKRDQFGVWMRVENHGFAEGTGSNEFNYNDEGTEVHRQNGSKENSPSFTPHEFFKKLSKGDIIKGDNSGGHNATAATQGEGQVTGKNLQHSNGVEAWSMKIMQKLRRK</sequence>
<organism evidence="3 4">
    <name type="scientific">Datura stramonium</name>
    <name type="common">Jimsonweed</name>
    <name type="synonym">Common thornapple</name>
    <dbReference type="NCBI Taxonomy" id="4076"/>
    <lineage>
        <taxon>Eukaryota</taxon>
        <taxon>Viridiplantae</taxon>
        <taxon>Streptophyta</taxon>
        <taxon>Embryophyta</taxon>
        <taxon>Tracheophyta</taxon>
        <taxon>Spermatophyta</taxon>
        <taxon>Magnoliopsida</taxon>
        <taxon>eudicotyledons</taxon>
        <taxon>Gunneridae</taxon>
        <taxon>Pentapetalae</taxon>
        <taxon>asterids</taxon>
        <taxon>lamiids</taxon>
        <taxon>Solanales</taxon>
        <taxon>Solanaceae</taxon>
        <taxon>Solanoideae</taxon>
        <taxon>Datureae</taxon>
        <taxon>Datura</taxon>
    </lineage>
</organism>
<reference evidence="3 4" key="1">
    <citation type="journal article" date="2021" name="BMC Genomics">
        <title>Datura genome reveals duplications of psychoactive alkaloid biosynthetic genes and high mutation rate following tissue culture.</title>
        <authorList>
            <person name="Rajewski A."/>
            <person name="Carter-House D."/>
            <person name="Stajich J."/>
            <person name="Litt A."/>
        </authorList>
    </citation>
    <scope>NUCLEOTIDE SEQUENCE [LARGE SCALE GENOMIC DNA]</scope>
    <source>
        <strain evidence="3">AR-01</strain>
    </source>
</reference>
<evidence type="ECO:0000313" key="4">
    <source>
        <dbReference type="Proteomes" id="UP000823775"/>
    </source>
</evidence>
<gene>
    <name evidence="3" type="ORF">HAX54_053381</name>
</gene>
<feature type="region of interest" description="Disordered" evidence="1">
    <location>
        <begin position="154"/>
        <end position="181"/>
    </location>
</feature>
<protein>
    <recommendedName>
        <fullName evidence="2">DUF4283 domain-containing protein</fullName>
    </recommendedName>
</protein>
<keyword evidence="4" id="KW-1185">Reference proteome</keyword>
<evidence type="ECO:0000256" key="1">
    <source>
        <dbReference type="SAM" id="MobiDB-lite"/>
    </source>
</evidence>
<feature type="domain" description="DUF4283" evidence="2">
    <location>
        <begin position="2"/>
        <end position="70"/>
    </location>
</feature>
<dbReference type="InterPro" id="IPR025558">
    <property type="entry name" value="DUF4283"/>
</dbReference>
<dbReference type="EMBL" id="JACEIK010009930">
    <property type="protein sequence ID" value="MCE3214817.1"/>
    <property type="molecule type" value="Genomic_DNA"/>
</dbReference>
<evidence type="ECO:0000259" key="2">
    <source>
        <dbReference type="Pfam" id="PF14111"/>
    </source>
</evidence>
<evidence type="ECO:0000313" key="3">
    <source>
        <dbReference type="EMBL" id="MCE3214817.1"/>
    </source>
</evidence>
<comment type="caution">
    <text evidence="3">The sequence shown here is derived from an EMBL/GenBank/DDBJ whole genome shotgun (WGS) entry which is preliminary data.</text>
</comment>
<dbReference type="Proteomes" id="UP000823775">
    <property type="component" value="Unassembled WGS sequence"/>
</dbReference>
<feature type="compositionally biased region" description="Polar residues" evidence="1">
    <location>
        <begin position="159"/>
        <end position="181"/>
    </location>
</feature>
<proteinExistence type="predicted"/>
<accession>A0ABS8WPK0</accession>
<dbReference type="Pfam" id="PF14111">
    <property type="entry name" value="DUF4283"/>
    <property type="match status" value="1"/>
</dbReference>